<dbReference type="AlphaFoldDB" id="A0A7K9W5I2"/>
<dbReference type="InterPro" id="IPR051931">
    <property type="entry name" value="PAK3-like"/>
</dbReference>
<keyword evidence="4" id="KW-0067">ATP-binding</keyword>
<keyword evidence="3" id="KW-0547">Nucleotide-binding</keyword>
<feature type="non-terminal residue" evidence="6">
    <location>
        <position position="1"/>
    </location>
</feature>
<comment type="caution">
    <text evidence="6">The sequence shown here is derived from an EMBL/GenBank/DDBJ whole genome shotgun (WGS) entry which is preliminary data.</text>
</comment>
<evidence type="ECO:0000259" key="5">
    <source>
        <dbReference type="PROSITE" id="PS50011"/>
    </source>
</evidence>
<dbReference type="Proteomes" id="UP000561178">
    <property type="component" value="Unassembled WGS sequence"/>
</dbReference>
<feature type="non-terminal residue" evidence="6">
    <location>
        <position position="78"/>
    </location>
</feature>
<organism evidence="6 7">
    <name type="scientific">Rhipidura dahli</name>
    <dbReference type="NCBI Taxonomy" id="667186"/>
    <lineage>
        <taxon>Eukaryota</taxon>
        <taxon>Metazoa</taxon>
        <taxon>Chordata</taxon>
        <taxon>Craniata</taxon>
        <taxon>Vertebrata</taxon>
        <taxon>Euteleostomi</taxon>
        <taxon>Archelosauria</taxon>
        <taxon>Archosauria</taxon>
        <taxon>Dinosauria</taxon>
        <taxon>Saurischia</taxon>
        <taxon>Theropoda</taxon>
        <taxon>Coelurosauria</taxon>
        <taxon>Aves</taxon>
        <taxon>Neognathae</taxon>
        <taxon>Neoaves</taxon>
        <taxon>Telluraves</taxon>
        <taxon>Australaves</taxon>
        <taxon>Passeriformes</taxon>
        <taxon>Rhipiduridae</taxon>
        <taxon>Rhipidura</taxon>
    </lineage>
</organism>
<evidence type="ECO:0000313" key="7">
    <source>
        <dbReference type="Proteomes" id="UP000561178"/>
    </source>
</evidence>
<protein>
    <recommendedName>
        <fullName evidence="2">non-specific serine/threonine protein kinase</fullName>
        <ecNumber evidence="2">2.7.11.1</ecNumber>
    </recommendedName>
</protein>
<dbReference type="EMBL" id="VXAC01003202">
    <property type="protein sequence ID" value="NXI80307.1"/>
    <property type="molecule type" value="Genomic_DNA"/>
</dbReference>
<evidence type="ECO:0000256" key="2">
    <source>
        <dbReference type="ARBA" id="ARBA00012513"/>
    </source>
</evidence>
<evidence type="ECO:0000313" key="6">
    <source>
        <dbReference type="EMBL" id="NXI80307.1"/>
    </source>
</evidence>
<comment type="similarity">
    <text evidence="1">Belongs to the protein kinase superfamily. STE Ser/Thr protein kinase family. STE20 subfamily.</text>
</comment>
<keyword evidence="6" id="KW-0418">Kinase</keyword>
<dbReference type="PANTHER" id="PTHR45832">
    <property type="entry name" value="SERINE/THREONINE-PROTEIN KINASE SAMKA-RELATED-RELATED"/>
    <property type="match status" value="1"/>
</dbReference>
<dbReference type="EC" id="2.7.11.1" evidence="2"/>
<dbReference type="Pfam" id="PF00069">
    <property type="entry name" value="Pkinase"/>
    <property type="match status" value="1"/>
</dbReference>
<feature type="domain" description="Protein kinase" evidence="5">
    <location>
        <begin position="1"/>
        <end position="78"/>
    </location>
</feature>
<keyword evidence="6" id="KW-0808">Transferase</keyword>
<dbReference type="InterPro" id="IPR000719">
    <property type="entry name" value="Prot_kinase_dom"/>
</dbReference>
<dbReference type="GO" id="GO:0004674">
    <property type="term" value="F:protein serine/threonine kinase activity"/>
    <property type="evidence" value="ECO:0007669"/>
    <property type="project" value="UniProtKB-EC"/>
</dbReference>
<gene>
    <name evidence="6" type="primary">Pak1_2</name>
    <name evidence="6" type="ORF">RHIDAH_R10435</name>
</gene>
<evidence type="ECO:0000256" key="4">
    <source>
        <dbReference type="ARBA" id="ARBA00022840"/>
    </source>
</evidence>
<evidence type="ECO:0000256" key="1">
    <source>
        <dbReference type="ARBA" id="ARBA00008874"/>
    </source>
</evidence>
<accession>A0A7K9W5I2</accession>
<evidence type="ECO:0000256" key="3">
    <source>
        <dbReference type="ARBA" id="ARBA00022741"/>
    </source>
</evidence>
<dbReference type="InterPro" id="IPR011009">
    <property type="entry name" value="Kinase-like_dom_sf"/>
</dbReference>
<dbReference type="PROSITE" id="PS50011">
    <property type="entry name" value="PROTEIN_KINASE_DOM"/>
    <property type="match status" value="1"/>
</dbReference>
<name>A0A7K9W5I2_9PASS</name>
<sequence length="78" mass="8969">QVAIKQVSLRKQPQKELIVNELLVVRNNKHPNIVNYLDSYLVGDKLWIIMEYMEGGPLSSVIQEFHMAEGEMAAICRE</sequence>
<dbReference type="GO" id="GO:0005524">
    <property type="term" value="F:ATP binding"/>
    <property type="evidence" value="ECO:0007669"/>
    <property type="project" value="UniProtKB-KW"/>
</dbReference>
<dbReference type="SUPFAM" id="SSF56112">
    <property type="entry name" value="Protein kinase-like (PK-like)"/>
    <property type="match status" value="1"/>
</dbReference>
<proteinExistence type="inferred from homology"/>
<reference evidence="6 7" key="1">
    <citation type="submission" date="2019-09" db="EMBL/GenBank/DDBJ databases">
        <title>Bird 10,000 Genomes (B10K) Project - Family phase.</title>
        <authorList>
            <person name="Zhang G."/>
        </authorList>
    </citation>
    <scope>NUCLEOTIDE SEQUENCE [LARGE SCALE GENOMIC DNA]</scope>
    <source>
        <strain evidence="6">B10K-DU-001-49</strain>
        <tissue evidence="6">Muscle</tissue>
    </source>
</reference>
<dbReference type="PANTHER" id="PTHR45832:SF22">
    <property type="entry name" value="SERINE_THREONINE-PROTEIN KINASE SAMKA-RELATED"/>
    <property type="match status" value="1"/>
</dbReference>
<keyword evidence="7" id="KW-1185">Reference proteome</keyword>
<dbReference type="Gene3D" id="3.30.200.20">
    <property type="entry name" value="Phosphorylase Kinase, domain 1"/>
    <property type="match status" value="1"/>
</dbReference>